<proteinExistence type="inferred from homology"/>
<dbReference type="GO" id="GO:0006352">
    <property type="term" value="P:DNA-templated transcription initiation"/>
    <property type="evidence" value="ECO:0007669"/>
    <property type="project" value="InterPro"/>
</dbReference>
<dbReference type="PANTHER" id="PTHR43133:SF46">
    <property type="entry name" value="RNA POLYMERASE SIGMA-70 FACTOR ECF SUBFAMILY"/>
    <property type="match status" value="1"/>
</dbReference>
<feature type="domain" description="RNA polymerase sigma-70 region 2" evidence="5">
    <location>
        <begin position="27"/>
        <end position="89"/>
    </location>
</feature>
<evidence type="ECO:0000256" key="2">
    <source>
        <dbReference type="ARBA" id="ARBA00023015"/>
    </source>
</evidence>
<protein>
    <submittedName>
        <fullName evidence="7">RNA polymerase sigma-70 factor (ECF subfamily)</fullName>
    </submittedName>
</protein>
<name>A0A841JEK5_9SPHI</name>
<keyword evidence="3" id="KW-0731">Sigma factor</keyword>
<evidence type="ECO:0000256" key="3">
    <source>
        <dbReference type="ARBA" id="ARBA00023082"/>
    </source>
</evidence>
<accession>A0A841JEK5</accession>
<evidence type="ECO:0000313" key="7">
    <source>
        <dbReference type="EMBL" id="MBB6127058.1"/>
    </source>
</evidence>
<dbReference type="AlphaFoldDB" id="A0A841JEK5"/>
<sequence length="201" mass="23328">MMRGRFISDTDLLTRLQDDDEQALLALMQRYDKALFRYILSKTNSLEASEEAVQDIFISLWHNRYAVAIDDTLSPYLFKAAKNKTIDFYLAGNKKLAHFETLLPDYEHMVSPSPENEVIEAELEDWLSSEVDKMPDNVRNVFKLSRVEQLPVKEIAGRLALSEQTVKNNLTIALKRLQLRLKRMESFPVFLIVVKILLHQN</sequence>
<dbReference type="InterPro" id="IPR013325">
    <property type="entry name" value="RNA_pol_sigma_r2"/>
</dbReference>
<dbReference type="Pfam" id="PF04542">
    <property type="entry name" value="Sigma70_r2"/>
    <property type="match status" value="1"/>
</dbReference>
<dbReference type="Gene3D" id="1.10.1740.10">
    <property type="match status" value="1"/>
</dbReference>
<organism evidence="7 8">
    <name type="scientific">Mucilaginibacter lappiensis</name>
    <dbReference type="NCBI Taxonomy" id="354630"/>
    <lineage>
        <taxon>Bacteria</taxon>
        <taxon>Pseudomonadati</taxon>
        <taxon>Bacteroidota</taxon>
        <taxon>Sphingobacteriia</taxon>
        <taxon>Sphingobacteriales</taxon>
        <taxon>Sphingobacteriaceae</taxon>
        <taxon>Mucilaginibacter</taxon>
    </lineage>
</organism>
<dbReference type="InterPro" id="IPR039425">
    <property type="entry name" value="RNA_pol_sigma-70-like"/>
</dbReference>
<dbReference type="RefSeq" id="WP_183586269.1">
    <property type="nucleotide sequence ID" value="NZ_JACHCA010000003.1"/>
</dbReference>
<evidence type="ECO:0000256" key="4">
    <source>
        <dbReference type="ARBA" id="ARBA00023163"/>
    </source>
</evidence>
<evidence type="ECO:0000313" key="8">
    <source>
        <dbReference type="Proteomes" id="UP000548326"/>
    </source>
</evidence>
<dbReference type="SUPFAM" id="SSF88659">
    <property type="entry name" value="Sigma3 and sigma4 domains of RNA polymerase sigma factors"/>
    <property type="match status" value="1"/>
</dbReference>
<reference evidence="7 8" key="1">
    <citation type="submission" date="2020-08" db="EMBL/GenBank/DDBJ databases">
        <title>Genomic Encyclopedia of Type Strains, Phase IV (KMG-V): Genome sequencing to study the core and pangenomes of soil and plant-associated prokaryotes.</title>
        <authorList>
            <person name="Whitman W."/>
        </authorList>
    </citation>
    <scope>NUCLEOTIDE SEQUENCE [LARGE SCALE GENOMIC DNA]</scope>
    <source>
        <strain evidence="7 8">MP601</strain>
    </source>
</reference>
<dbReference type="Gene3D" id="1.10.10.10">
    <property type="entry name" value="Winged helix-like DNA-binding domain superfamily/Winged helix DNA-binding domain"/>
    <property type="match status" value="1"/>
</dbReference>
<dbReference type="InterPro" id="IPR013324">
    <property type="entry name" value="RNA_pol_sigma_r3/r4-like"/>
</dbReference>
<gene>
    <name evidence="7" type="ORF">HDF22_001164</name>
</gene>
<evidence type="ECO:0000259" key="6">
    <source>
        <dbReference type="Pfam" id="PF08281"/>
    </source>
</evidence>
<dbReference type="GO" id="GO:0003677">
    <property type="term" value="F:DNA binding"/>
    <property type="evidence" value="ECO:0007669"/>
    <property type="project" value="InterPro"/>
</dbReference>
<keyword evidence="2" id="KW-0805">Transcription regulation</keyword>
<evidence type="ECO:0000256" key="1">
    <source>
        <dbReference type="ARBA" id="ARBA00010641"/>
    </source>
</evidence>
<dbReference type="SUPFAM" id="SSF88946">
    <property type="entry name" value="Sigma2 domain of RNA polymerase sigma factors"/>
    <property type="match status" value="1"/>
</dbReference>
<dbReference type="GO" id="GO:0016987">
    <property type="term" value="F:sigma factor activity"/>
    <property type="evidence" value="ECO:0007669"/>
    <property type="project" value="UniProtKB-KW"/>
</dbReference>
<feature type="domain" description="RNA polymerase sigma factor 70 region 4 type 2" evidence="6">
    <location>
        <begin position="127"/>
        <end position="177"/>
    </location>
</feature>
<dbReference type="NCBIfam" id="TIGR02937">
    <property type="entry name" value="sigma70-ECF"/>
    <property type="match status" value="1"/>
</dbReference>
<dbReference type="EMBL" id="JACHCA010000003">
    <property type="protein sequence ID" value="MBB6127058.1"/>
    <property type="molecule type" value="Genomic_DNA"/>
</dbReference>
<evidence type="ECO:0000259" key="5">
    <source>
        <dbReference type="Pfam" id="PF04542"/>
    </source>
</evidence>
<keyword evidence="4" id="KW-0804">Transcription</keyword>
<dbReference type="InterPro" id="IPR007627">
    <property type="entry name" value="RNA_pol_sigma70_r2"/>
</dbReference>
<dbReference type="Pfam" id="PF08281">
    <property type="entry name" value="Sigma70_r4_2"/>
    <property type="match status" value="1"/>
</dbReference>
<dbReference type="InterPro" id="IPR014284">
    <property type="entry name" value="RNA_pol_sigma-70_dom"/>
</dbReference>
<dbReference type="PANTHER" id="PTHR43133">
    <property type="entry name" value="RNA POLYMERASE ECF-TYPE SIGMA FACTO"/>
    <property type="match status" value="1"/>
</dbReference>
<comment type="similarity">
    <text evidence="1">Belongs to the sigma-70 factor family. ECF subfamily.</text>
</comment>
<comment type="caution">
    <text evidence="7">The sequence shown here is derived from an EMBL/GenBank/DDBJ whole genome shotgun (WGS) entry which is preliminary data.</text>
</comment>
<dbReference type="Proteomes" id="UP000548326">
    <property type="component" value="Unassembled WGS sequence"/>
</dbReference>
<dbReference type="InterPro" id="IPR013249">
    <property type="entry name" value="RNA_pol_sigma70_r4_t2"/>
</dbReference>
<dbReference type="InterPro" id="IPR036388">
    <property type="entry name" value="WH-like_DNA-bd_sf"/>
</dbReference>